<name>A0ABT5D9S4_9BACT</name>
<keyword evidence="3" id="KW-1185">Reference proteome</keyword>
<reference evidence="2 3" key="1">
    <citation type="submission" date="2022-11" db="EMBL/GenBank/DDBJ databases">
        <title>Minimal conservation of predation-associated metabolite biosynthetic gene clusters underscores biosynthetic potential of Myxococcota including descriptions for ten novel species: Archangium lansinium sp. nov., Myxococcus landrumus sp. nov., Nannocystis bai.</title>
        <authorList>
            <person name="Ahearne A."/>
            <person name="Stevens C."/>
            <person name="Dowd S."/>
        </authorList>
    </citation>
    <scope>NUCLEOTIDE SEQUENCE [LARGE SCALE GENOMIC DNA]</scope>
    <source>
        <strain evidence="2 3">NCWAL01</strain>
    </source>
</reference>
<dbReference type="Proteomes" id="UP001221838">
    <property type="component" value="Unassembled WGS sequence"/>
</dbReference>
<comment type="caution">
    <text evidence="2">The sequence shown here is derived from an EMBL/GenBank/DDBJ whole genome shotgun (WGS) entry which is preliminary data.</text>
</comment>
<evidence type="ECO:0000313" key="3">
    <source>
        <dbReference type="Proteomes" id="UP001221838"/>
    </source>
</evidence>
<dbReference type="RefSeq" id="WP_272146123.1">
    <property type="nucleotide sequence ID" value="NZ_JAQNDM010000002.1"/>
</dbReference>
<protein>
    <recommendedName>
        <fullName evidence="4">Glucosyltransferase-I</fullName>
    </recommendedName>
</protein>
<feature type="region of interest" description="Disordered" evidence="1">
    <location>
        <begin position="1"/>
        <end position="34"/>
    </location>
</feature>
<sequence length="639" mass="68206">MLAACGPPQDVQAPDVGAPAEEIEGSLPPPRPETCTPVSCEDRGAQCGSLSDGCGGTLQCGTCSGGTTCGGGGGEHVCGTPDYGVDTACSRDGVCFLNPRPVSHDFKDVWGRSIEDFWAVGNAGFIVHGGPSGLTVLPSDAELSGIWGSAGEDVWAVGSEILHFDGRRWSTALRPERFLLDVYGTGAGNVWAVGEGGVAYAWEGTRWERQSTGTSADLYGVWAHGEEVWVVGTGATLRVRDAKGWREIEAPARDVTFTSVWGTGPKDVWVTGARSGAVLFHWDGHAWSSVQLPFSALYGLSGSSSTDILAVGEEGVAQYDGSRWTTLPGNASSRLLGAWHAVDGRLAVGISGRVLRSAEGSAWLSLDQGVRSNFVSLSAPEEGRWWFADGSSVRSGLPPAESAQVGAGNSLTEDVPGRVWVVGNAGRLDLHTWSSTSSGTNHFYLPRNFNFHGVYPLRDMWVWAAGADTLTGEGVIIQLDGYTSWTHYPLATGALRAIHGTSPDDVWALGDSVIAHWDGTAWTETHGAWLPSFRAVHALGRDLAWALGPNSLWRWDGMKWAPMALPSGLEKLELHALFADSRDELFIAGDGGLLLRYDVAHEAWRRIDTGTRKRLRALDGGPRTLVLAGEDGTVLRLYR</sequence>
<organism evidence="2 3">
    <name type="scientific">Stigmatella ashevillensis</name>
    <dbReference type="NCBI Taxonomy" id="2995309"/>
    <lineage>
        <taxon>Bacteria</taxon>
        <taxon>Pseudomonadati</taxon>
        <taxon>Myxococcota</taxon>
        <taxon>Myxococcia</taxon>
        <taxon>Myxococcales</taxon>
        <taxon>Cystobacterineae</taxon>
        <taxon>Archangiaceae</taxon>
        <taxon>Stigmatella</taxon>
    </lineage>
</organism>
<accession>A0ABT5D9S4</accession>
<dbReference type="EMBL" id="JAQNDM010000002">
    <property type="protein sequence ID" value="MDC0709548.1"/>
    <property type="molecule type" value="Genomic_DNA"/>
</dbReference>
<evidence type="ECO:0000313" key="2">
    <source>
        <dbReference type="EMBL" id="MDC0709548.1"/>
    </source>
</evidence>
<gene>
    <name evidence="2" type="ORF">POL68_13845</name>
</gene>
<evidence type="ECO:0000256" key="1">
    <source>
        <dbReference type="SAM" id="MobiDB-lite"/>
    </source>
</evidence>
<proteinExistence type="predicted"/>
<evidence type="ECO:0008006" key="4">
    <source>
        <dbReference type="Google" id="ProtNLM"/>
    </source>
</evidence>